<dbReference type="Pfam" id="PF02129">
    <property type="entry name" value="Peptidase_S15"/>
    <property type="match status" value="1"/>
</dbReference>
<evidence type="ECO:0000259" key="2">
    <source>
        <dbReference type="SMART" id="SM00939"/>
    </source>
</evidence>
<evidence type="ECO:0000313" key="3">
    <source>
        <dbReference type="EMBL" id="ADB49462.1"/>
    </source>
</evidence>
<sequence>MSTEVDTGTDTGALGGRRFGAQVERNVAVPMRDGTILRADVWRPAGDGLYPTLLQRLPYDKSSSFVTTHLAGLEPMRAVEAGFAVVLQDVRGSYESDGELEPFAHEAQDGADTIAWIAEQPFSDGQVCMYGASYVGATQLLAATEAPPALRAIVPNVTGSEYYEGWSYQGGVPQLGFTAWWSLGFGADALPRRRAAGADVAEMEAELERQLADPWTVYERLPLDDHPLLRELAPAFFDWLAHPERDAYWRATAISERYGAIAVPALHVGGWSDIFIDGTLRNYAGLREGAATQTAREGQRLLVGPWAHGNAHDVVGDLDFGPGASQLALDMTAIQLDFFAHVLAGRPFETPPVRIFVMGADRWRDEDAWPIARTRTERLHLCSDGHANGAHGDGVLRAAPPSATAPSDVFLYDPRNPVPTTGGATLLPGAFLGRYAGPREQREVERRGDVLVYTGEPLAHDTEVTGTVRVTLTVASSAPDTDWTAKLVDVHPDGRAIGVTDGILRMRYRNSRERAEPVPPGTPVTLTIELGATSMLFGAGHRLRVQVSSSNFPRFARHPNSEDAAAAELTPALQTVFHDAERPAYVDLPVVPAR</sequence>
<name>D3FCI9_CONWI</name>
<dbReference type="Pfam" id="PF08530">
    <property type="entry name" value="PepX_C"/>
    <property type="match status" value="1"/>
</dbReference>
<dbReference type="NCBIfam" id="TIGR00976">
    <property type="entry name" value="CocE_NonD"/>
    <property type="match status" value="1"/>
</dbReference>
<evidence type="ECO:0000313" key="4">
    <source>
        <dbReference type="Proteomes" id="UP000008229"/>
    </source>
</evidence>
<gene>
    <name evidence="3" type="ordered locus">Cwoe_1029</name>
</gene>
<accession>D3FCI9</accession>
<dbReference type="InterPro" id="IPR000383">
    <property type="entry name" value="Xaa-Pro-like_dom"/>
</dbReference>
<dbReference type="AlphaFoldDB" id="D3FCI9"/>
<reference evidence="4" key="2">
    <citation type="submission" date="2010-01" db="EMBL/GenBank/DDBJ databases">
        <title>The complete genome of Conexibacter woesei DSM 14684.</title>
        <authorList>
            <consortium name="US DOE Joint Genome Institute (JGI-PGF)"/>
            <person name="Lucas S."/>
            <person name="Copeland A."/>
            <person name="Lapidus A."/>
            <person name="Glavina del Rio T."/>
            <person name="Dalin E."/>
            <person name="Tice H."/>
            <person name="Bruce D."/>
            <person name="Goodwin L."/>
            <person name="Pitluck S."/>
            <person name="Kyrpides N."/>
            <person name="Mavromatis K."/>
            <person name="Ivanova N."/>
            <person name="Mikhailova N."/>
            <person name="Chertkov O."/>
            <person name="Brettin T."/>
            <person name="Detter J.C."/>
            <person name="Han C."/>
            <person name="Larimer F."/>
            <person name="Land M."/>
            <person name="Hauser L."/>
            <person name="Markowitz V."/>
            <person name="Cheng J.-F."/>
            <person name="Hugenholtz P."/>
            <person name="Woyke T."/>
            <person name="Wu D."/>
            <person name="Pukall R."/>
            <person name="Steenblock K."/>
            <person name="Schneider S."/>
            <person name="Klenk H.-P."/>
            <person name="Eisen J.A."/>
        </authorList>
    </citation>
    <scope>NUCLEOTIDE SEQUENCE [LARGE SCALE GENOMIC DNA]</scope>
    <source>
        <strain evidence="4">DSM 14684 / CIP 108061 / JCM 11494 / NBRC 100937 / ID131577</strain>
    </source>
</reference>
<dbReference type="InterPro" id="IPR029058">
    <property type="entry name" value="AB_hydrolase_fold"/>
</dbReference>
<evidence type="ECO:0000256" key="1">
    <source>
        <dbReference type="ARBA" id="ARBA00022801"/>
    </source>
</evidence>
<dbReference type="InterPro" id="IPR005674">
    <property type="entry name" value="CocE/Ser_esterase"/>
</dbReference>
<protein>
    <submittedName>
        <fullName evidence="3">X-Pro dipeptidyl-peptidase domain protein</fullName>
    </submittedName>
</protein>
<feature type="domain" description="Xaa-Pro dipeptidyl-peptidase C-terminal" evidence="2">
    <location>
        <begin position="336"/>
        <end position="587"/>
    </location>
</feature>
<dbReference type="PANTHER" id="PTHR43056:SF10">
    <property type="entry name" value="COCE_NOND FAMILY, PUTATIVE (AFU_ORTHOLOGUE AFUA_7G00600)-RELATED"/>
    <property type="match status" value="1"/>
</dbReference>
<dbReference type="HOGENOM" id="CLU_015590_5_1_11"/>
<dbReference type="eggNOG" id="COG2936">
    <property type="taxonomic scope" value="Bacteria"/>
</dbReference>
<dbReference type="RefSeq" id="WP_012932515.1">
    <property type="nucleotide sequence ID" value="NC_013739.1"/>
</dbReference>
<dbReference type="Gene3D" id="1.10.3020.10">
    <property type="entry name" value="alpha-amino acid ester hydrolase ( Helical cap domain)"/>
    <property type="match status" value="1"/>
</dbReference>
<keyword evidence="1" id="KW-0378">Hydrolase</keyword>
<dbReference type="SUPFAM" id="SSF49785">
    <property type="entry name" value="Galactose-binding domain-like"/>
    <property type="match status" value="1"/>
</dbReference>
<dbReference type="PANTHER" id="PTHR43056">
    <property type="entry name" value="PEPTIDASE S9 PROLYL OLIGOPEPTIDASE"/>
    <property type="match status" value="1"/>
</dbReference>
<dbReference type="Proteomes" id="UP000008229">
    <property type="component" value="Chromosome"/>
</dbReference>
<reference evidence="3 4" key="1">
    <citation type="journal article" date="2010" name="Stand. Genomic Sci.">
        <title>Complete genome sequence of Conexibacter woesei type strain (ID131577).</title>
        <authorList>
            <person name="Pukall R."/>
            <person name="Lapidus A."/>
            <person name="Glavina Del Rio T."/>
            <person name="Copeland A."/>
            <person name="Tice H."/>
            <person name="Cheng J.-F."/>
            <person name="Lucas S."/>
            <person name="Chen F."/>
            <person name="Nolan M."/>
            <person name="Bruce D."/>
            <person name="Goodwin L."/>
            <person name="Pitluck S."/>
            <person name="Mavromatis K."/>
            <person name="Ivanova N."/>
            <person name="Ovchinnikova G."/>
            <person name="Pati A."/>
            <person name="Chen A."/>
            <person name="Palaniappan K."/>
            <person name="Land M."/>
            <person name="Hauser L."/>
            <person name="Chang Y.-J."/>
            <person name="Jeffries C.D."/>
            <person name="Chain P."/>
            <person name="Meincke L."/>
            <person name="Sims D."/>
            <person name="Brettin T."/>
            <person name="Detter J.C."/>
            <person name="Rohde M."/>
            <person name="Goeker M."/>
            <person name="Bristow J."/>
            <person name="Eisen J.A."/>
            <person name="Markowitz V."/>
            <person name="Kyrpides N.C."/>
            <person name="Klenk H.-P."/>
            <person name="Hugenholtz P."/>
        </authorList>
    </citation>
    <scope>NUCLEOTIDE SEQUENCE [LARGE SCALE GENOMIC DNA]</scope>
    <source>
        <strain evidence="4">DSM 14684 / CIP 108061 / JCM 11494 / NBRC 100937 / ID131577</strain>
    </source>
</reference>
<dbReference type="SMART" id="SM00939">
    <property type="entry name" value="PepX_C"/>
    <property type="match status" value="1"/>
</dbReference>
<dbReference type="OrthoDB" id="5240615at2"/>
<organism evidence="3 4">
    <name type="scientific">Conexibacter woesei (strain DSM 14684 / CCUG 47730 / CIP 108061 / JCM 11494 / NBRC 100937 / ID131577)</name>
    <dbReference type="NCBI Taxonomy" id="469383"/>
    <lineage>
        <taxon>Bacteria</taxon>
        <taxon>Bacillati</taxon>
        <taxon>Actinomycetota</taxon>
        <taxon>Thermoleophilia</taxon>
        <taxon>Solirubrobacterales</taxon>
        <taxon>Conexibacteraceae</taxon>
        <taxon>Conexibacter</taxon>
    </lineage>
</organism>
<dbReference type="Gene3D" id="3.40.50.1820">
    <property type="entry name" value="alpha/beta hydrolase"/>
    <property type="match status" value="1"/>
</dbReference>
<dbReference type="EMBL" id="CP001854">
    <property type="protein sequence ID" value="ADB49462.1"/>
    <property type="molecule type" value="Genomic_DNA"/>
</dbReference>
<dbReference type="InterPro" id="IPR013736">
    <property type="entry name" value="Xaa-Pro_dipept_C"/>
</dbReference>
<dbReference type="Gene3D" id="2.60.120.260">
    <property type="entry name" value="Galactose-binding domain-like"/>
    <property type="match status" value="1"/>
</dbReference>
<dbReference type="KEGG" id="cwo:Cwoe_1029"/>
<proteinExistence type="predicted"/>
<dbReference type="SUPFAM" id="SSF53474">
    <property type="entry name" value="alpha/beta-Hydrolases"/>
    <property type="match status" value="1"/>
</dbReference>
<dbReference type="InterPro" id="IPR050585">
    <property type="entry name" value="Xaa-Pro_dipeptidyl-ppase/CocE"/>
</dbReference>
<dbReference type="GO" id="GO:0008239">
    <property type="term" value="F:dipeptidyl-peptidase activity"/>
    <property type="evidence" value="ECO:0007669"/>
    <property type="project" value="InterPro"/>
</dbReference>
<dbReference type="STRING" id="469383.Cwoe_1029"/>
<dbReference type="InterPro" id="IPR008979">
    <property type="entry name" value="Galactose-bd-like_sf"/>
</dbReference>
<keyword evidence="4" id="KW-1185">Reference proteome</keyword>